<protein>
    <recommendedName>
        <fullName evidence="5">DUF4190 domain-containing protein</fullName>
    </recommendedName>
</protein>
<dbReference type="OrthoDB" id="5520713at2"/>
<feature type="transmembrane region" description="Helical" evidence="2">
    <location>
        <begin position="90"/>
        <end position="111"/>
    </location>
</feature>
<accession>A0A4V6WQM3</accession>
<gene>
    <name evidence="3" type="ORF">E8A74_34600</name>
</gene>
<reference evidence="3 4" key="1">
    <citation type="submission" date="2019-04" db="EMBL/GenBank/DDBJ databases">
        <authorList>
            <person name="Li Y."/>
            <person name="Wang J."/>
        </authorList>
    </citation>
    <scope>NUCLEOTIDE SEQUENCE [LARGE SCALE GENOMIC DNA]</scope>
    <source>
        <strain evidence="3 4">DSM 14668</strain>
    </source>
</reference>
<dbReference type="Proteomes" id="UP000309215">
    <property type="component" value="Unassembled WGS sequence"/>
</dbReference>
<keyword evidence="2" id="KW-0472">Membrane</keyword>
<evidence type="ECO:0008006" key="5">
    <source>
        <dbReference type="Google" id="ProtNLM"/>
    </source>
</evidence>
<comment type="caution">
    <text evidence="3">The sequence shown here is derived from an EMBL/GenBank/DDBJ whole genome shotgun (WGS) entry which is preliminary data.</text>
</comment>
<feature type="transmembrane region" description="Helical" evidence="2">
    <location>
        <begin position="45"/>
        <end position="70"/>
    </location>
</feature>
<dbReference type="EMBL" id="SSMQ01000047">
    <property type="protein sequence ID" value="TKD00426.1"/>
    <property type="molecule type" value="Genomic_DNA"/>
</dbReference>
<name>A0A4V6WQM3_9BACT</name>
<organism evidence="3 4">
    <name type="scientific">Polyangium fumosum</name>
    <dbReference type="NCBI Taxonomy" id="889272"/>
    <lineage>
        <taxon>Bacteria</taxon>
        <taxon>Pseudomonadati</taxon>
        <taxon>Myxococcota</taxon>
        <taxon>Polyangia</taxon>
        <taxon>Polyangiales</taxon>
        <taxon>Polyangiaceae</taxon>
        <taxon>Polyangium</taxon>
    </lineage>
</organism>
<keyword evidence="2" id="KW-0812">Transmembrane</keyword>
<evidence type="ECO:0000256" key="2">
    <source>
        <dbReference type="SAM" id="Phobius"/>
    </source>
</evidence>
<dbReference type="AlphaFoldDB" id="A0A4V6WQM3"/>
<evidence type="ECO:0000256" key="1">
    <source>
        <dbReference type="SAM" id="MobiDB-lite"/>
    </source>
</evidence>
<keyword evidence="2" id="KW-1133">Transmembrane helix</keyword>
<proteinExistence type="predicted"/>
<dbReference type="InterPro" id="IPR036249">
    <property type="entry name" value="Thioredoxin-like_sf"/>
</dbReference>
<evidence type="ECO:0000313" key="3">
    <source>
        <dbReference type="EMBL" id="TKD00426.1"/>
    </source>
</evidence>
<dbReference type="RefSeq" id="WP_136933353.1">
    <property type="nucleotide sequence ID" value="NZ_SSMQ01000047.1"/>
</dbReference>
<feature type="region of interest" description="Disordered" evidence="1">
    <location>
        <begin position="1"/>
        <end position="37"/>
    </location>
</feature>
<evidence type="ECO:0000313" key="4">
    <source>
        <dbReference type="Proteomes" id="UP000309215"/>
    </source>
</evidence>
<keyword evidence="4" id="KW-1185">Reference proteome</keyword>
<dbReference type="SUPFAM" id="SSF52833">
    <property type="entry name" value="Thioredoxin-like"/>
    <property type="match status" value="1"/>
</dbReference>
<sequence>MSEAISPRSALSRVARAEGPTELPPLSDPYLRGPRSPHKKPLSTLALTSILAPFVGGPLGSVAAIVFGWAARREIDGVGTGRRGYVLATLGMGLGICLTVAWGAAIAFGVWTMERRHEAQLDSIANVVTVGDTPRPLEGSVEAAEPASPPSKAVPVLQKETAVHKEGNVTIVDVGISVSSLSQELAKQRAAAAAAGETIVVMTTKSECVSCRSLSTSLEHPLMQTALARVRLVRVDIDAFDEDLTGLKMPHERVPSFFLLAPDLYPRDAIDGGEWDEDVPANMAPVLGAFVRGKYETRRQSFEPIQNGGIKL</sequence>